<dbReference type="AlphaFoldDB" id="A0A4Q4TBP2"/>
<gene>
    <name evidence="2" type="ORF">DL764_004792</name>
</gene>
<feature type="region of interest" description="Disordered" evidence="1">
    <location>
        <begin position="58"/>
        <end position="120"/>
    </location>
</feature>
<dbReference type="EMBL" id="QJNU01000235">
    <property type="protein sequence ID" value="RYP03958.1"/>
    <property type="molecule type" value="Genomic_DNA"/>
</dbReference>
<organism evidence="2 3">
    <name type="scientific">Monosporascus ibericus</name>
    <dbReference type="NCBI Taxonomy" id="155417"/>
    <lineage>
        <taxon>Eukaryota</taxon>
        <taxon>Fungi</taxon>
        <taxon>Dikarya</taxon>
        <taxon>Ascomycota</taxon>
        <taxon>Pezizomycotina</taxon>
        <taxon>Sordariomycetes</taxon>
        <taxon>Xylariomycetidae</taxon>
        <taxon>Xylariales</taxon>
        <taxon>Xylariales incertae sedis</taxon>
        <taxon>Monosporascus</taxon>
    </lineage>
</organism>
<feature type="compositionally biased region" description="Polar residues" evidence="1">
    <location>
        <begin position="76"/>
        <end position="95"/>
    </location>
</feature>
<reference evidence="2 3" key="1">
    <citation type="submission" date="2018-06" db="EMBL/GenBank/DDBJ databases">
        <title>Complete Genomes of Monosporascus.</title>
        <authorList>
            <person name="Robinson A.J."/>
            <person name="Natvig D.O."/>
        </authorList>
    </citation>
    <scope>NUCLEOTIDE SEQUENCE [LARGE SCALE GENOMIC DNA]</scope>
    <source>
        <strain evidence="2 3">CBS 110550</strain>
    </source>
</reference>
<keyword evidence="3" id="KW-1185">Reference proteome</keyword>
<comment type="caution">
    <text evidence="2">The sequence shown here is derived from an EMBL/GenBank/DDBJ whole genome shotgun (WGS) entry which is preliminary data.</text>
</comment>
<dbReference type="Proteomes" id="UP000293360">
    <property type="component" value="Unassembled WGS sequence"/>
</dbReference>
<evidence type="ECO:0000256" key="1">
    <source>
        <dbReference type="SAM" id="MobiDB-lite"/>
    </source>
</evidence>
<accession>A0A4Q4TBP2</accession>
<protein>
    <submittedName>
        <fullName evidence="2">Uncharacterized protein</fullName>
    </submittedName>
</protein>
<name>A0A4Q4TBP2_9PEZI</name>
<sequence length="230" mass="24978">MQWPSAANSASTVAGTNAANRWTDSKAMGIEAPKLVNRPTSSWKTVGAALSRSFLDSQSAHLGGPDIPSRVKSESSDSQSALALEMSPSQTQQPRITFGKKHRPAGYSSIPRRHQPAASTHMTFKDEWAEIAAAQQLPPGSQVWKEGRAKAMHEILEEVSLEGKVRTRRVPRYVSGGERRTRQHEEECKDAKLGVLVNTVDFIDNVRAGRGVGVRGMGGVLGVHGQRQAF</sequence>
<proteinExistence type="predicted"/>
<evidence type="ECO:0000313" key="3">
    <source>
        <dbReference type="Proteomes" id="UP000293360"/>
    </source>
</evidence>
<dbReference type="OrthoDB" id="6105938at2759"/>
<evidence type="ECO:0000313" key="2">
    <source>
        <dbReference type="EMBL" id="RYP03958.1"/>
    </source>
</evidence>